<gene>
    <name evidence="4" type="ORF">KDM87_06560</name>
</gene>
<dbReference type="PANTHER" id="PTHR38687:SF1">
    <property type="entry name" value="CELL DIVISION PROTEIN DEDD"/>
    <property type="match status" value="1"/>
</dbReference>
<dbReference type="SUPFAM" id="SSF110997">
    <property type="entry name" value="Sporulation related repeat"/>
    <property type="match status" value="1"/>
</dbReference>
<evidence type="ECO:0000313" key="4">
    <source>
        <dbReference type="EMBL" id="MBR7792256.1"/>
    </source>
</evidence>
<keyword evidence="2" id="KW-1133">Transmembrane helix</keyword>
<protein>
    <submittedName>
        <fullName evidence="4">SPOR domain-containing protein</fullName>
    </submittedName>
</protein>
<reference evidence="4 5" key="1">
    <citation type="submission" date="2021-04" db="EMBL/GenBank/DDBJ databases">
        <title>novel species isolated from subtropical streams in China.</title>
        <authorList>
            <person name="Lu H."/>
        </authorList>
    </citation>
    <scope>NUCLEOTIDE SEQUENCE [LARGE SCALE GENOMIC DNA]</scope>
    <source>
        <strain evidence="4 5">FT147W</strain>
    </source>
</reference>
<feature type="domain" description="SPOR" evidence="3">
    <location>
        <begin position="276"/>
        <end position="354"/>
    </location>
</feature>
<feature type="transmembrane region" description="Helical" evidence="2">
    <location>
        <begin position="63"/>
        <end position="81"/>
    </location>
</feature>
<accession>A0ABS5H0M5</accession>
<evidence type="ECO:0000313" key="5">
    <source>
        <dbReference type="Proteomes" id="UP000682982"/>
    </source>
</evidence>
<dbReference type="PANTHER" id="PTHR38687">
    <property type="entry name" value="CELL DIVISION PROTEIN DEDD-RELATED"/>
    <property type="match status" value="1"/>
</dbReference>
<keyword evidence="5" id="KW-1185">Reference proteome</keyword>
<comment type="caution">
    <text evidence="4">The sequence shown here is derived from an EMBL/GenBank/DDBJ whole genome shotgun (WGS) entry which is preliminary data.</text>
</comment>
<sequence>MGLLSRFKQKQETSDSQDSGEFRSRSEEDSVQSRARSKKTESARKNKINDPILPEKKRARRRLIGAMALALAAIIGLPMILDSEPKPLADDVNIRIPAKDKVADIAANQVAEPVAPRKSAVTNSDAVEEIIEPVSSAKSKPAVADVVSKVAPAKTDVATVTANTDKPANAQPRPERKVETKAEVKPEAKSEAKPEAKPAAKNAEKTAEKPAEKDAAKAEHKTEPKPEPKSERKADTKPEPKAETKLVKTNGNDDDAARALAILEGKAPPKVAKPEAADKSSFIVQVAVLSTQEKVDELQAKLKSGGIKSYTQKVPTASGDKTRIRVGPFESRDEAEKMRAKLTKLGLSGSLVPN</sequence>
<dbReference type="Proteomes" id="UP000682982">
    <property type="component" value="Unassembled WGS sequence"/>
</dbReference>
<feature type="compositionally biased region" description="Basic and acidic residues" evidence="1">
    <location>
        <begin position="173"/>
        <end position="246"/>
    </location>
</feature>
<feature type="region of interest" description="Disordered" evidence="1">
    <location>
        <begin position="150"/>
        <end position="253"/>
    </location>
</feature>
<dbReference type="InterPro" id="IPR007730">
    <property type="entry name" value="SPOR-like_dom"/>
</dbReference>
<proteinExistence type="predicted"/>
<dbReference type="RefSeq" id="WP_212678322.1">
    <property type="nucleotide sequence ID" value="NZ_JAGSPK010000002.1"/>
</dbReference>
<dbReference type="Gene3D" id="3.30.70.1070">
    <property type="entry name" value="Sporulation related repeat"/>
    <property type="match status" value="1"/>
</dbReference>
<dbReference type="EMBL" id="JAGSPK010000002">
    <property type="protein sequence ID" value="MBR7792256.1"/>
    <property type="molecule type" value="Genomic_DNA"/>
</dbReference>
<feature type="region of interest" description="Disordered" evidence="1">
    <location>
        <begin position="1"/>
        <end position="56"/>
    </location>
</feature>
<evidence type="ECO:0000256" key="1">
    <source>
        <dbReference type="SAM" id="MobiDB-lite"/>
    </source>
</evidence>
<keyword evidence="2" id="KW-0812">Transmembrane</keyword>
<evidence type="ECO:0000256" key="2">
    <source>
        <dbReference type="SAM" id="Phobius"/>
    </source>
</evidence>
<feature type="compositionally biased region" description="Basic and acidic residues" evidence="1">
    <location>
        <begin position="38"/>
        <end position="56"/>
    </location>
</feature>
<name>A0ABS5H0M5_9BURK</name>
<organism evidence="4 5">
    <name type="scientific">Undibacterium rivi</name>
    <dbReference type="NCBI Taxonomy" id="2828729"/>
    <lineage>
        <taxon>Bacteria</taxon>
        <taxon>Pseudomonadati</taxon>
        <taxon>Pseudomonadota</taxon>
        <taxon>Betaproteobacteria</taxon>
        <taxon>Burkholderiales</taxon>
        <taxon>Oxalobacteraceae</taxon>
        <taxon>Undibacterium</taxon>
    </lineage>
</organism>
<dbReference type="Pfam" id="PF05036">
    <property type="entry name" value="SPOR"/>
    <property type="match status" value="1"/>
</dbReference>
<dbReference type="InterPro" id="IPR036680">
    <property type="entry name" value="SPOR-like_sf"/>
</dbReference>
<dbReference type="PROSITE" id="PS51724">
    <property type="entry name" value="SPOR"/>
    <property type="match status" value="1"/>
</dbReference>
<keyword evidence="2" id="KW-0472">Membrane</keyword>
<evidence type="ECO:0000259" key="3">
    <source>
        <dbReference type="PROSITE" id="PS51724"/>
    </source>
</evidence>
<dbReference type="InterPro" id="IPR052521">
    <property type="entry name" value="Cell_div_SPOR-domain"/>
</dbReference>